<comment type="catalytic activity">
    <reaction evidence="10">
        <text>GTP + ATP = 3',3'-cGAMP + 2 diphosphate</text>
        <dbReference type="Rhea" id="RHEA:35647"/>
        <dbReference type="ChEBI" id="CHEBI:30616"/>
        <dbReference type="ChEBI" id="CHEBI:33019"/>
        <dbReference type="ChEBI" id="CHEBI:37565"/>
        <dbReference type="ChEBI" id="CHEBI:71501"/>
    </reaction>
    <physiologicalReaction direction="left-to-right" evidence="10">
        <dbReference type="Rhea" id="RHEA:35648"/>
    </physiologicalReaction>
</comment>
<dbReference type="GO" id="GO:0016779">
    <property type="term" value="F:nucleotidyltransferase activity"/>
    <property type="evidence" value="ECO:0007669"/>
    <property type="project" value="UniProtKB-KW"/>
</dbReference>
<dbReference type="AlphaFoldDB" id="A0A4R1RDW5"/>
<dbReference type="OrthoDB" id="1118920at2"/>
<evidence type="ECO:0000256" key="4">
    <source>
        <dbReference type="ARBA" id="ARBA00022741"/>
    </source>
</evidence>
<keyword evidence="1" id="KW-0808">Transferase</keyword>
<protein>
    <recommendedName>
        <fullName evidence="9">Cyclic GMP-AMP synthase</fullName>
    </recommendedName>
</protein>
<evidence type="ECO:0000256" key="10">
    <source>
        <dbReference type="ARBA" id="ARBA00048304"/>
    </source>
</evidence>
<dbReference type="InterPro" id="IPR048445">
    <property type="entry name" value="DncV-like_NTFase"/>
</dbReference>
<accession>A0A4R1RDW5</accession>
<keyword evidence="11" id="KW-0175">Coiled coil</keyword>
<comment type="caution">
    <text evidence="13">The sequence shown here is derived from an EMBL/GenBank/DDBJ whole genome shotgun (WGS) entry which is preliminary data.</text>
</comment>
<sequence length="426" mass="48774">MAITTQQKKELEEILDVLGENLSITEAQHEAAVNSYKAVGNWLTNDDSELANYNPVVSPQGSFIIGTLIQTVDPDGDIDLDIVCELNGKKQSWTQKDVKELVGDQLRKHKKYESILDDEGRRCWTLKYRENGNANERYHMDILPAVNTSGHSIIMERAYSNLSDQKIESLVLSITDKEKVPDYYLSTNPLSWYLSNPFGYAIWFMKSAENVKGLRTKTFSLNESVKPTPKYQKQRLPLQRAVQLLKRHRDIMFKDYSDEDKKEKPISCILTTLATHAYNGEDNIMEALINVINNMEKFIEVRLDEKTGQYVKWISNPVKTSENFADRWALPNSKREKFFKDWIEKLKLDFGIFNAPFNRINLSESLKKSFGDAPVTKTFSDIGNNMRILTENGNNNVDRNLGLVGTAVTGLKEVTKVQPHKFFGNE</sequence>
<dbReference type="GO" id="GO:0046872">
    <property type="term" value="F:metal ion binding"/>
    <property type="evidence" value="ECO:0007669"/>
    <property type="project" value="UniProtKB-KW"/>
</dbReference>
<keyword evidence="4" id="KW-0547">Nucleotide-binding</keyword>
<evidence type="ECO:0000256" key="11">
    <source>
        <dbReference type="SAM" id="Coils"/>
    </source>
</evidence>
<reference evidence="13 14" key="1">
    <citation type="submission" date="2019-03" db="EMBL/GenBank/DDBJ databases">
        <title>Genomic Encyclopedia of Type Strains, Phase IV (KMG-IV): sequencing the most valuable type-strain genomes for metagenomic binning, comparative biology and taxonomic classification.</title>
        <authorList>
            <person name="Goeker M."/>
        </authorList>
    </citation>
    <scope>NUCLEOTIDE SEQUENCE [LARGE SCALE GENOMIC DNA]</scope>
    <source>
        <strain evidence="13 14">DSM 18792</strain>
    </source>
</reference>
<evidence type="ECO:0000256" key="6">
    <source>
        <dbReference type="ARBA" id="ARBA00022842"/>
    </source>
</evidence>
<evidence type="ECO:0000256" key="9">
    <source>
        <dbReference type="ARBA" id="ARBA00044145"/>
    </source>
</evidence>
<dbReference type="Proteomes" id="UP000295455">
    <property type="component" value="Unassembled WGS sequence"/>
</dbReference>
<evidence type="ECO:0000313" key="14">
    <source>
        <dbReference type="Proteomes" id="UP000295455"/>
    </source>
</evidence>
<feature type="coiled-coil region" evidence="11">
    <location>
        <begin position="1"/>
        <end position="28"/>
    </location>
</feature>
<evidence type="ECO:0000259" key="12">
    <source>
        <dbReference type="Pfam" id="PF21654"/>
    </source>
</evidence>
<dbReference type="GO" id="GO:0009117">
    <property type="term" value="P:nucleotide metabolic process"/>
    <property type="evidence" value="ECO:0007669"/>
    <property type="project" value="UniProtKB-KW"/>
</dbReference>
<keyword evidence="7" id="KW-0546">Nucleotide metabolism</keyword>
<dbReference type="GO" id="GO:0051607">
    <property type="term" value="P:defense response to virus"/>
    <property type="evidence" value="ECO:0007669"/>
    <property type="project" value="UniProtKB-KW"/>
</dbReference>
<proteinExistence type="predicted"/>
<evidence type="ECO:0000256" key="2">
    <source>
        <dbReference type="ARBA" id="ARBA00022695"/>
    </source>
</evidence>
<organism evidence="13 14">
    <name type="scientific">Mariniflexile fucanivorans</name>
    <dbReference type="NCBI Taxonomy" id="264023"/>
    <lineage>
        <taxon>Bacteria</taxon>
        <taxon>Pseudomonadati</taxon>
        <taxon>Bacteroidota</taxon>
        <taxon>Flavobacteriia</taxon>
        <taxon>Flavobacteriales</taxon>
        <taxon>Flavobacteriaceae</taxon>
        <taxon>Mariniflexile</taxon>
    </lineage>
</organism>
<dbReference type="EMBL" id="SLUP01000008">
    <property type="protein sequence ID" value="TCL64053.1"/>
    <property type="molecule type" value="Genomic_DNA"/>
</dbReference>
<evidence type="ECO:0000256" key="5">
    <source>
        <dbReference type="ARBA" id="ARBA00022840"/>
    </source>
</evidence>
<keyword evidence="14" id="KW-1185">Reference proteome</keyword>
<dbReference type="RefSeq" id="WP_132218883.1">
    <property type="nucleotide sequence ID" value="NZ_OX156936.1"/>
</dbReference>
<evidence type="ECO:0000256" key="3">
    <source>
        <dbReference type="ARBA" id="ARBA00022723"/>
    </source>
</evidence>
<dbReference type="Pfam" id="PF21654">
    <property type="entry name" value="DncV-like_NTFase"/>
    <property type="match status" value="1"/>
</dbReference>
<dbReference type="InterPro" id="IPR006116">
    <property type="entry name" value="NT_2-5OAS_ClassI-CCAase"/>
</dbReference>
<keyword evidence="8" id="KW-0051">Antiviral defense</keyword>
<gene>
    <name evidence="13" type="ORF">EV196_108254</name>
</gene>
<dbReference type="CDD" id="cd05400">
    <property type="entry name" value="NT_2-5OAS_ClassI-CCAase"/>
    <property type="match status" value="1"/>
</dbReference>
<evidence type="ECO:0000256" key="7">
    <source>
        <dbReference type="ARBA" id="ARBA00023080"/>
    </source>
</evidence>
<keyword evidence="6" id="KW-0460">Magnesium</keyword>
<name>A0A4R1RDW5_9FLAO</name>
<keyword evidence="2" id="KW-0548">Nucleotidyltransferase</keyword>
<feature type="domain" description="Cyclic GMP-AMP synthase DncV-like nucleotidyltransferase" evidence="12">
    <location>
        <begin position="58"/>
        <end position="142"/>
    </location>
</feature>
<keyword evidence="5" id="KW-0067">ATP-binding</keyword>
<keyword evidence="3" id="KW-0479">Metal-binding</keyword>
<evidence type="ECO:0000256" key="8">
    <source>
        <dbReference type="ARBA" id="ARBA00023118"/>
    </source>
</evidence>
<evidence type="ECO:0000256" key="1">
    <source>
        <dbReference type="ARBA" id="ARBA00022679"/>
    </source>
</evidence>
<evidence type="ECO:0000313" key="13">
    <source>
        <dbReference type="EMBL" id="TCL64053.1"/>
    </source>
</evidence>
<dbReference type="GO" id="GO:0005524">
    <property type="term" value="F:ATP binding"/>
    <property type="evidence" value="ECO:0007669"/>
    <property type="project" value="UniProtKB-KW"/>
</dbReference>